<evidence type="ECO:0000259" key="10">
    <source>
        <dbReference type="PROSITE" id="PS50222"/>
    </source>
</evidence>
<reference evidence="11" key="1">
    <citation type="submission" date="2022-11" db="UniProtKB">
        <authorList>
            <consortium name="EnsemblMetazoa"/>
        </authorList>
    </citation>
    <scope>IDENTIFICATION</scope>
</reference>
<feature type="chain" id="PRO_5038275468" description="EF-hand domain-containing protein" evidence="9">
    <location>
        <begin position="29"/>
        <end position="439"/>
    </location>
</feature>
<organism evidence="11 12">
    <name type="scientific">Exaiptasia diaphana</name>
    <name type="common">Tropical sea anemone</name>
    <name type="synonym">Aiptasia pulchella</name>
    <dbReference type="NCBI Taxonomy" id="2652724"/>
    <lineage>
        <taxon>Eukaryota</taxon>
        <taxon>Metazoa</taxon>
        <taxon>Cnidaria</taxon>
        <taxon>Anthozoa</taxon>
        <taxon>Hexacorallia</taxon>
        <taxon>Actiniaria</taxon>
        <taxon>Aiptasiidae</taxon>
        <taxon>Exaiptasia</taxon>
    </lineage>
</organism>
<keyword evidence="8" id="KW-1015">Disulfide bond</keyword>
<dbReference type="SMART" id="SM01299">
    <property type="entry name" value="PIP49_N"/>
    <property type="match status" value="1"/>
</dbReference>
<dbReference type="RefSeq" id="XP_020903533.1">
    <property type="nucleotide sequence ID" value="XM_021047874.1"/>
</dbReference>
<comment type="similarity">
    <text evidence="2">Belongs to the DIPK family.</text>
</comment>
<dbReference type="Proteomes" id="UP000887567">
    <property type="component" value="Unplaced"/>
</dbReference>
<dbReference type="InterPro" id="IPR029244">
    <property type="entry name" value="FAM69_N"/>
</dbReference>
<dbReference type="Pfam" id="PF12260">
    <property type="entry name" value="PIP49_C"/>
    <property type="match status" value="1"/>
</dbReference>
<dbReference type="PANTHER" id="PTHR21093">
    <property type="entry name" value="DIVERGENT PROTEIN KINASE DOMAIN 1C-RELATED"/>
    <property type="match status" value="1"/>
</dbReference>
<keyword evidence="12" id="KW-1185">Reference proteome</keyword>
<dbReference type="AlphaFoldDB" id="A0A913XF88"/>
<evidence type="ECO:0000313" key="11">
    <source>
        <dbReference type="EnsemblMetazoa" id="XP_020903534.1"/>
    </source>
</evidence>
<dbReference type="PROSITE" id="PS50222">
    <property type="entry name" value="EF_HAND_2"/>
    <property type="match status" value="1"/>
</dbReference>
<evidence type="ECO:0000256" key="6">
    <source>
        <dbReference type="ARBA" id="ARBA00022989"/>
    </source>
</evidence>
<dbReference type="KEGG" id="epa:110241950"/>
<evidence type="ECO:0000256" key="7">
    <source>
        <dbReference type="ARBA" id="ARBA00023136"/>
    </source>
</evidence>
<feature type="domain" description="EF-hand" evidence="10">
    <location>
        <begin position="123"/>
        <end position="158"/>
    </location>
</feature>
<keyword evidence="3" id="KW-0812">Transmembrane</keyword>
<keyword evidence="9" id="KW-0732">Signal</keyword>
<dbReference type="EnsemblMetazoa" id="XM_021047874.1">
    <property type="protein sequence ID" value="XP_020903533.1"/>
    <property type="gene ID" value="LOC110241950"/>
</dbReference>
<dbReference type="GeneID" id="110241950"/>
<keyword evidence="6" id="KW-1133">Transmembrane helix</keyword>
<sequence>MKRAIAVLCPVLITLGLLYLLDMHLMCGKDIVTDVCQLYKERAVTGSLCQDICETKRITSTKCMSTTPEKQVYKATWDDKEIILKMVYTSANIENTFPESNNEDGYRNWIASCVNMLFGDCENCTKLTAKFIDMADTNNDGHLSFIETKTIVQLLQTPEPAMLMVLNGSKVSLNFYGYCGPLYAVEKLAVVADTVYGLQWNLVDMAILPNMFEPFENFLKQAVEMAATFLETFKIITVYVEPMLHNFKTSVSKYFFRIRVPSIRERFTFVGSHLNGIFNLSDNTYGLVQACDTHLGNFGLTSDNEFKVLDYDQVFPQHQLQHLLASKQCWRDEDCKVGDFQECTSICNKTTGHCSETLNSQMIQNVCSTSLPLVFSHVYKDFPNKNQTLLECLENAITDIGLYCLGIPLANNTQQLRLQIEDIKEKYVNVSLGRFHCKF</sequence>
<dbReference type="OMA" id="CEDYERG"/>
<evidence type="ECO:0000256" key="8">
    <source>
        <dbReference type="ARBA" id="ARBA00023157"/>
    </source>
</evidence>
<evidence type="ECO:0000256" key="2">
    <source>
        <dbReference type="ARBA" id="ARBA00006338"/>
    </source>
</evidence>
<evidence type="ECO:0000256" key="4">
    <source>
        <dbReference type="ARBA" id="ARBA00022824"/>
    </source>
</evidence>
<evidence type="ECO:0000256" key="1">
    <source>
        <dbReference type="ARBA" id="ARBA00004648"/>
    </source>
</evidence>
<accession>A0A913XF88</accession>
<evidence type="ECO:0000313" key="12">
    <source>
        <dbReference type="Proteomes" id="UP000887567"/>
    </source>
</evidence>
<evidence type="ECO:0000256" key="3">
    <source>
        <dbReference type="ARBA" id="ARBA00022692"/>
    </source>
</evidence>
<dbReference type="OrthoDB" id="8860232at2759"/>
<protein>
    <recommendedName>
        <fullName evidence="10">EF-hand domain-containing protein</fullName>
    </recommendedName>
</protein>
<dbReference type="EnsemblMetazoa" id="XM_021047875.1">
    <property type="protein sequence ID" value="XP_020903534.1"/>
    <property type="gene ID" value="LOC110241950"/>
</dbReference>
<feature type="signal peptide" evidence="9">
    <location>
        <begin position="1"/>
        <end position="28"/>
    </location>
</feature>
<comment type="subcellular location">
    <subcellularLocation>
        <location evidence="1">Endoplasmic reticulum membrane</location>
        <topology evidence="1">Single-pass type II membrane protein</topology>
    </subcellularLocation>
</comment>
<name>A0A913XF88_EXADI</name>
<dbReference type="InterPro" id="IPR002048">
    <property type="entry name" value="EF_hand_dom"/>
</dbReference>
<keyword evidence="4" id="KW-0256">Endoplasmic reticulum</keyword>
<dbReference type="InterPro" id="IPR022049">
    <property type="entry name" value="FAM69_kinase_dom"/>
</dbReference>
<evidence type="ECO:0000256" key="9">
    <source>
        <dbReference type="SAM" id="SignalP"/>
    </source>
</evidence>
<dbReference type="GO" id="GO:0005789">
    <property type="term" value="C:endoplasmic reticulum membrane"/>
    <property type="evidence" value="ECO:0007669"/>
    <property type="project" value="UniProtKB-SubCell"/>
</dbReference>
<dbReference type="Pfam" id="PF14875">
    <property type="entry name" value="PIP49_N"/>
    <property type="match status" value="1"/>
</dbReference>
<dbReference type="RefSeq" id="XP_020903535.1">
    <property type="nucleotide sequence ID" value="XM_021047876.1"/>
</dbReference>
<proteinExistence type="inferred from homology"/>
<dbReference type="EnsemblMetazoa" id="XM_021047876.1">
    <property type="protein sequence ID" value="XP_020903535.1"/>
    <property type="gene ID" value="LOC110241950"/>
</dbReference>
<dbReference type="GO" id="GO:0005509">
    <property type="term" value="F:calcium ion binding"/>
    <property type="evidence" value="ECO:0007669"/>
    <property type="project" value="InterPro"/>
</dbReference>
<dbReference type="RefSeq" id="XP_020903534.1">
    <property type="nucleotide sequence ID" value="XM_021047875.1"/>
</dbReference>
<dbReference type="PANTHER" id="PTHR21093:SF13">
    <property type="entry name" value="EF-HAND DOMAIN-CONTAINING PROTEIN"/>
    <property type="match status" value="1"/>
</dbReference>
<keyword evidence="7" id="KW-0472">Membrane</keyword>
<keyword evidence="5" id="KW-0735">Signal-anchor</keyword>
<evidence type="ECO:0000256" key="5">
    <source>
        <dbReference type="ARBA" id="ARBA00022968"/>
    </source>
</evidence>